<feature type="non-terminal residue" evidence="1">
    <location>
        <position position="1"/>
    </location>
</feature>
<dbReference type="RefSeq" id="WP_243647952.1">
    <property type="nucleotide sequence ID" value="NZ_SLYB01000051.1"/>
</dbReference>
<protein>
    <submittedName>
        <fullName evidence="1">Uncharacterized protein</fullName>
    </submittedName>
</protein>
<evidence type="ECO:0000313" key="2">
    <source>
        <dbReference type="Proteomes" id="UP000295763"/>
    </source>
</evidence>
<dbReference type="AlphaFoldDB" id="A0A4R2SI05"/>
<evidence type="ECO:0000313" key="1">
    <source>
        <dbReference type="EMBL" id="TCP88660.1"/>
    </source>
</evidence>
<accession>A0A4R2SI05</accession>
<keyword evidence="2" id="KW-1185">Reference proteome</keyword>
<reference evidence="1 2" key="1">
    <citation type="submission" date="2019-03" db="EMBL/GenBank/DDBJ databases">
        <title>Genomic Encyclopedia of Type Strains, Phase IV (KMG-IV): sequencing the most valuable type-strain genomes for metagenomic binning, comparative biology and taxonomic classification.</title>
        <authorList>
            <person name="Goeker M."/>
        </authorList>
    </citation>
    <scope>NUCLEOTIDE SEQUENCE [LARGE SCALE GENOMIC DNA]</scope>
    <source>
        <strain evidence="1 2">DSM 28404</strain>
    </source>
</reference>
<comment type="caution">
    <text evidence="1">The sequence shown here is derived from an EMBL/GenBank/DDBJ whole genome shotgun (WGS) entry which is preliminary data.</text>
</comment>
<dbReference type="EMBL" id="SLYB01000051">
    <property type="protein sequence ID" value="TCP88660.1"/>
    <property type="molecule type" value="Genomic_DNA"/>
</dbReference>
<dbReference type="Proteomes" id="UP000295763">
    <property type="component" value="Unassembled WGS sequence"/>
</dbReference>
<sequence length="168" mass="19185">QSIEVYADSLVKVGNDYIIEVANNGDWTSGEFFEQLCETFHCEGYDEVILESAGGRVIFNGEGVTFEGNVRIEGELVFEHGSPDSVNPFDADINEEVELPQYRIQFKMLDDDGLPYANTQFSVLLPEGERKGITDENGMTPIFYTKSEETIKCHLYFDNTEEWKWQNE</sequence>
<gene>
    <name evidence="1" type="ORF">EDC44_1516</name>
</gene>
<proteinExistence type="predicted"/>
<name>A0A4R2SI05_9PAST</name>
<organism evidence="1 2">
    <name type="scientific">Cricetibacter osteomyelitidis</name>
    <dbReference type="NCBI Taxonomy" id="1521931"/>
    <lineage>
        <taxon>Bacteria</taxon>
        <taxon>Pseudomonadati</taxon>
        <taxon>Pseudomonadota</taxon>
        <taxon>Gammaproteobacteria</taxon>
        <taxon>Pasteurellales</taxon>
        <taxon>Pasteurellaceae</taxon>
        <taxon>Cricetibacter</taxon>
    </lineage>
</organism>